<name>A0A0F9SYG4_9ZZZZ</name>
<gene>
    <name evidence="1" type="ORF">LCGC14_0458360</name>
</gene>
<reference evidence="1" key="1">
    <citation type="journal article" date="2015" name="Nature">
        <title>Complex archaea that bridge the gap between prokaryotes and eukaryotes.</title>
        <authorList>
            <person name="Spang A."/>
            <person name="Saw J.H."/>
            <person name="Jorgensen S.L."/>
            <person name="Zaremba-Niedzwiedzka K."/>
            <person name="Martijn J."/>
            <person name="Lind A.E."/>
            <person name="van Eijk R."/>
            <person name="Schleper C."/>
            <person name="Guy L."/>
            <person name="Ettema T.J."/>
        </authorList>
    </citation>
    <scope>NUCLEOTIDE SEQUENCE</scope>
</reference>
<comment type="caution">
    <text evidence="1">The sequence shown here is derived from an EMBL/GenBank/DDBJ whole genome shotgun (WGS) entry which is preliminary data.</text>
</comment>
<dbReference type="AlphaFoldDB" id="A0A0F9SYG4"/>
<organism evidence="1">
    <name type="scientific">marine sediment metagenome</name>
    <dbReference type="NCBI Taxonomy" id="412755"/>
    <lineage>
        <taxon>unclassified sequences</taxon>
        <taxon>metagenomes</taxon>
        <taxon>ecological metagenomes</taxon>
    </lineage>
</organism>
<evidence type="ECO:0000313" key="1">
    <source>
        <dbReference type="EMBL" id="KKN67692.1"/>
    </source>
</evidence>
<sequence>MSIKKAVDYQVVKMQDVYNCPDCDKGLRAYFVSGDTFLYSCKCTGKLKFYEVIR</sequence>
<accession>A0A0F9SYG4</accession>
<protein>
    <submittedName>
        <fullName evidence="1">Uncharacterized protein</fullName>
    </submittedName>
</protein>
<proteinExistence type="predicted"/>
<dbReference type="EMBL" id="LAZR01000467">
    <property type="protein sequence ID" value="KKN67692.1"/>
    <property type="molecule type" value="Genomic_DNA"/>
</dbReference>